<dbReference type="InterPro" id="IPR035514">
    <property type="entry name" value="SPIN90_SH3"/>
</dbReference>
<evidence type="ECO:0000313" key="6">
    <source>
        <dbReference type="RefSeq" id="XP_036726162.1"/>
    </source>
</evidence>
<dbReference type="CTD" id="51517"/>
<dbReference type="InterPro" id="IPR001452">
    <property type="entry name" value="SH3_domain"/>
</dbReference>
<name>A0A8B8YUK5_BALMU</name>
<dbReference type="RefSeq" id="XP_036726162.1">
    <property type="nucleotide sequence ID" value="XM_036870267.1"/>
</dbReference>
<dbReference type="PANTHER" id="PTHR13357">
    <property type="entry name" value="SH3 ADAPTER PROTEIN SPIN90 NCK INTERACTING PROTEIN WITH SH3 DOMAIN"/>
    <property type="match status" value="1"/>
</dbReference>
<feature type="region of interest" description="Disordered" evidence="3">
    <location>
        <begin position="149"/>
        <end position="271"/>
    </location>
</feature>
<evidence type="ECO:0000256" key="1">
    <source>
        <dbReference type="ARBA" id="ARBA00022443"/>
    </source>
</evidence>
<dbReference type="CDD" id="cd11849">
    <property type="entry name" value="SH3_SPIN90"/>
    <property type="match status" value="1"/>
</dbReference>
<dbReference type="Gene3D" id="2.30.30.40">
    <property type="entry name" value="SH3 Domains"/>
    <property type="match status" value="1"/>
</dbReference>
<feature type="compositionally biased region" description="Pro residues" evidence="3">
    <location>
        <begin position="231"/>
        <end position="240"/>
    </location>
</feature>
<keyword evidence="1 2" id="KW-0728">SH3 domain</keyword>
<dbReference type="AlphaFoldDB" id="A0A8B8YUK5"/>
<dbReference type="Proteomes" id="UP000694857">
    <property type="component" value="Chromosome 11"/>
</dbReference>
<evidence type="ECO:0000259" key="4">
    <source>
        <dbReference type="PROSITE" id="PS50002"/>
    </source>
</evidence>
<dbReference type="InterPro" id="IPR018556">
    <property type="entry name" value="SPIN90/Ldb17_LRD"/>
</dbReference>
<reference evidence="5" key="1">
    <citation type="submission" date="2024-06" db="UniProtKB">
        <authorList>
            <consortium name="RefSeq"/>
        </authorList>
    </citation>
    <scope>NUCLEOTIDE SEQUENCE [LARGE SCALE GENOMIC DNA]</scope>
</reference>
<feature type="region of interest" description="Disordered" evidence="3">
    <location>
        <begin position="102"/>
        <end position="123"/>
    </location>
</feature>
<dbReference type="InterPro" id="IPR036028">
    <property type="entry name" value="SH3-like_dom_sf"/>
</dbReference>
<dbReference type="PANTHER" id="PTHR13357:SF1">
    <property type="entry name" value="NCK-INTERACTING PROTEIN WITH SH3 DOMAIN"/>
    <property type="match status" value="1"/>
</dbReference>
<feature type="domain" description="SH3" evidence="4">
    <location>
        <begin position="1"/>
        <end position="58"/>
    </location>
</feature>
<evidence type="ECO:0000256" key="3">
    <source>
        <dbReference type="SAM" id="MobiDB-lite"/>
    </source>
</evidence>
<dbReference type="Pfam" id="PF00018">
    <property type="entry name" value="SH3_1"/>
    <property type="match status" value="1"/>
</dbReference>
<dbReference type="GO" id="GO:0071933">
    <property type="term" value="F:Arp2/3 complex binding"/>
    <property type="evidence" value="ECO:0007669"/>
    <property type="project" value="TreeGrafter"/>
</dbReference>
<evidence type="ECO:0000256" key="2">
    <source>
        <dbReference type="PROSITE-ProRule" id="PRU00192"/>
    </source>
</evidence>
<dbReference type="SMART" id="SM00326">
    <property type="entry name" value="SH3"/>
    <property type="match status" value="1"/>
</dbReference>
<evidence type="ECO:0000313" key="5">
    <source>
        <dbReference type="Proteomes" id="UP000694857"/>
    </source>
</evidence>
<proteinExistence type="predicted"/>
<protein>
    <submittedName>
        <fullName evidence="6">NCK-interacting protein with SH3 domain isoform X3</fullName>
    </submittedName>
</protein>
<accession>A0A8B8YUK5</accession>
<dbReference type="SUPFAM" id="SSF50044">
    <property type="entry name" value="SH3-domain"/>
    <property type="match status" value="1"/>
</dbReference>
<keyword evidence="5" id="KW-1185">Reference proteome</keyword>
<sequence length="687" mass="75097">MYRALYAFRSAEPNALAFAAGETFLVLERSSAHWWLAARARSGETGYVPPAYLRRLQGLEQDVLQAIDRAIEAVHNAAMRDGGKYSLEQRGILQKLIHHRKETLSRRGPSAPNPATMTPSTSDHHLDAAAARQPNGVCRAGFERQHSLPSSEYLGADGGLYQIPPQPRRAAPATPPPPVKRRDREALVALGSGGHNATPSGGSSVSSSSSVGSTSLDTLYTGSSSSEPGPSCSPTPPPVPRRGTHTTVSQAQPPPSKVPNSEPPTEEVAVDTAPAPDELEALGALSLGTTEEKALAETAVPRTIGAELMELVRRNTGLSHELCRVAIGVVVGHIQASVPASSPIMEQVLLSLVEGKDLSTALPSGQVCHDQQRLEVIFADLARRKDDAQQRSWALYEDEGVIRCYLEELLHILTDADPEVCKKMCKRNEFESVLALVAYYQMEHRVSLRLLLLKCFGAMCSLDAAIISTLVSSVLPVELARDMQTDTQEHLGTPFAQFLLSIVEDGLPLDTTEQLPDLCMNLLLALNLHLPAPDQNFIMAALSKHANVKIFSEKLLLLLNRGDDPVRIFKHEPQPPHSVLKFLQDVFASPATAAIFYHTDMMALIDITVRHIADLSPGDKLRMEYLSLMHAVVRSTPYLQHRHRLPDLQATLRRILTEEEASPQCQMDRMIVQEMCKEFPVLGEAPS</sequence>
<reference evidence="6" key="2">
    <citation type="submission" date="2025-08" db="UniProtKB">
        <authorList>
            <consortium name="RefSeq"/>
        </authorList>
    </citation>
    <scope>IDENTIFICATION</scope>
    <source>
        <tissue evidence="6">Epidermis and Blubber</tissue>
    </source>
</reference>
<feature type="compositionally biased region" description="Low complexity" evidence="3">
    <location>
        <begin position="200"/>
        <end position="213"/>
    </location>
</feature>
<dbReference type="GO" id="GO:0006897">
    <property type="term" value="P:endocytosis"/>
    <property type="evidence" value="ECO:0007669"/>
    <property type="project" value="TreeGrafter"/>
</dbReference>
<dbReference type="Pfam" id="PF09431">
    <property type="entry name" value="SPIN90_LRD"/>
    <property type="match status" value="1"/>
</dbReference>
<gene>
    <name evidence="6" type="primary">NCKIPSD</name>
</gene>
<dbReference type="GeneID" id="118904329"/>
<dbReference type="InterPro" id="IPR030125">
    <property type="entry name" value="SPIN90/Ldb17"/>
</dbReference>
<dbReference type="PROSITE" id="PS50002">
    <property type="entry name" value="SH3"/>
    <property type="match status" value="1"/>
</dbReference>
<organism evidence="5 6">
    <name type="scientific">Balaenoptera musculus</name>
    <name type="common">Blue whale</name>
    <dbReference type="NCBI Taxonomy" id="9771"/>
    <lineage>
        <taxon>Eukaryota</taxon>
        <taxon>Metazoa</taxon>
        <taxon>Chordata</taxon>
        <taxon>Craniata</taxon>
        <taxon>Vertebrata</taxon>
        <taxon>Euteleostomi</taxon>
        <taxon>Mammalia</taxon>
        <taxon>Eutheria</taxon>
        <taxon>Laurasiatheria</taxon>
        <taxon>Artiodactyla</taxon>
        <taxon>Whippomorpha</taxon>
        <taxon>Cetacea</taxon>
        <taxon>Mysticeti</taxon>
        <taxon>Balaenopteridae</taxon>
        <taxon>Balaenoptera</taxon>
    </lineage>
</organism>